<reference evidence="1" key="1">
    <citation type="submission" date="2018-05" db="EMBL/GenBank/DDBJ databases">
        <authorList>
            <person name="Lanie J.A."/>
            <person name="Ng W.-L."/>
            <person name="Kazmierczak K.M."/>
            <person name="Andrzejewski T.M."/>
            <person name="Davidsen T.M."/>
            <person name="Wayne K.J."/>
            <person name="Tettelin H."/>
            <person name="Glass J.I."/>
            <person name="Rusch D."/>
            <person name="Podicherti R."/>
            <person name="Tsui H.-C.T."/>
            <person name="Winkler M.E."/>
        </authorList>
    </citation>
    <scope>NUCLEOTIDE SEQUENCE</scope>
</reference>
<dbReference type="SUPFAM" id="SSF101386">
    <property type="entry name" value="all-alpha NTP pyrophosphatases"/>
    <property type="match status" value="1"/>
</dbReference>
<dbReference type="EMBL" id="UINC01001283">
    <property type="protein sequence ID" value="SUZ76594.1"/>
    <property type="molecule type" value="Genomic_DNA"/>
</dbReference>
<name>A0A381QCK1_9ZZZZ</name>
<dbReference type="InterPro" id="IPR014871">
    <property type="entry name" value="dUTPase/dCTP_pyrophosphatase"/>
</dbReference>
<accession>A0A381QCK1</accession>
<dbReference type="Pfam" id="PF08761">
    <property type="entry name" value="dUTPase_2"/>
    <property type="match status" value="1"/>
</dbReference>
<dbReference type="CDD" id="cd11527">
    <property type="entry name" value="NTP-PPase_dUTPase"/>
    <property type="match status" value="1"/>
</dbReference>
<protein>
    <recommendedName>
        <fullName evidence="2">dUTP diphosphatase</fullName>
    </recommendedName>
</protein>
<dbReference type="AlphaFoldDB" id="A0A381QCK1"/>
<proteinExistence type="predicted"/>
<sequence length="219" mass="25341">MLSKNQAATMLSLQSSMNAKVDPNWVTARYPYLRAVAIEGAEAIEHHGWKWWKKQDKDLAQLQMELVDIWHFILSEILLRNGQSQAAPLNHLLNALKQTNNQQHIKFDNATYILKKLDLITKLELLIAISIARRIELAVFESIMHDCELSWTELFSQYVGKNVLNMFRQDNGYKNGTYQKIWAGREDNEHLVKILESLDPNVPNYKEEIYSALVSAYPV</sequence>
<evidence type="ECO:0000313" key="1">
    <source>
        <dbReference type="EMBL" id="SUZ76594.1"/>
    </source>
</evidence>
<dbReference type="Gene3D" id="1.10.4010.10">
    <property type="entry name" value="Type II deoxyuridine triphosphatase"/>
    <property type="match status" value="1"/>
</dbReference>
<evidence type="ECO:0008006" key="2">
    <source>
        <dbReference type="Google" id="ProtNLM"/>
    </source>
</evidence>
<organism evidence="1">
    <name type="scientific">marine metagenome</name>
    <dbReference type="NCBI Taxonomy" id="408172"/>
    <lineage>
        <taxon>unclassified sequences</taxon>
        <taxon>metagenomes</taxon>
        <taxon>ecological metagenomes</taxon>
    </lineage>
</organism>
<gene>
    <name evidence="1" type="ORF">METZ01_LOCUS29448</name>
</gene>